<proteinExistence type="predicted"/>
<feature type="compositionally biased region" description="Basic residues" evidence="1">
    <location>
        <begin position="139"/>
        <end position="151"/>
    </location>
</feature>
<feature type="region of interest" description="Disordered" evidence="1">
    <location>
        <begin position="81"/>
        <end position="118"/>
    </location>
</feature>
<evidence type="ECO:0000256" key="1">
    <source>
        <dbReference type="SAM" id="MobiDB-lite"/>
    </source>
</evidence>
<dbReference type="EMBL" id="AP014959">
    <property type="protein sequence ID" value="BAS84170.1"/>
    <property type="molecule type" value="Genomic_DNA"/>
</dbReference>
<name>A0A0P0VY73_ORYSJ</name>
<dbReference type="Proteomes" id="UP000059680">
    <property type="component" value="Chromosome 3"/>
</dbReference>
<accession>A0A0P0VY73</accession>
<feature type="region of interest" description="Disordered" evidence="1">
    <location>
        <begin position="132"/>
        <end position="151"/>
    </location>
</feature>
<evidence type="ECO:0000313" key="2">
    <source>
        <dbReference type="EMBL" id="BAS84170.1"/>
    </source>
</evidence>
<evidence type="ECO:0000313" key="3">
    <source>
        <dbReference type="Proteomes" id="UP000059680"/>
    </source>
</evidence>
<protein>
    <submittedName>
        <fullName evidence="2">Os03g0347250 protein</fullName>
    </submittedName>
</protein>
<feature type="region of interest" description="Disordered" evidence="1">
    <location>
        <begin position="1"/>
        <end position="50"/>
    </location>
</feature>
<keyword evidence="3" id="KW-1185">Reference proteome</keyword>
<dbReference type="AlphaFoldDB" id="A0A0P0VY73"/>
<reference evidence="2 3" key="3">
    <citation type="journal article" date="2013" name="Rice">
        <title>Improvement of the Oryza sativa Nipponbare reference genome using next generation sequence and optical map data.</title>
        <authorList>
            <person name="Kawahara Y."/>
            <person name="de la Bastide M."/>
            <person name="Hamilton J.P."/>
            <person name="Kanamori H."/>
            <person name="McCombie W.R."/>
            <person name="Ouyang S."/>
            <person name="Schwartz D.C."/>
            <person name="Tanaka T."/>
            <person name="Wu J."/>
            <person name="Zhou S."/>
            <person name="Childs K.L."/>
            <person name="Davidson R.M."/>
            <person name="Lin H."/>
            <person name="Quesada-Ocampo L."/>
            <person name="Vaillancourt B."/>
            <person name="Sakai H."/>
            <person name="Lee S.S."/>
            <person name="Kim J."/>
            <person name="Numa H."/>
            <person name="Itoh T."/>
            <person name="Buell C.R."/>
            <person name="Matsumoto T."/>
        </authorList>
    </citation>
    <scope>NUCLEOTIDE SEQUENCE [LARGE SCALE GENOMIC DNA]</scope>
    <source>
        <strain evidence="3">cv. Nipponbare</strain>
    </source>
</reference>
<reference evidence="2 3" key="2">
    <citation type="journal article" date="2013" name="Plant Cell Physiol.">
        <title>Rice Annotation Project Database (RAP-DB): an integrative and interactive database for rice genomics.</title>
        <authorList>
            <person name="Sakai H."/>
            <person name="Lee S.S."/>
            <person name="Tanaka T."/>
            <person name="Numa H."/>
            <person name="Kim J."/>
            <person name="Kawahara Y."/>
            <person name="Wakimoto H."/>
            <person name="Yang C.C."/>
            <person name="Iwamoto M."/>
            <person name="Abe T."/>
            <person name="Yamada Y."/>
            <person name="Muto A."/>
            <person name="Inokuchi H."/>
            <person name="Ikemura T."/>
            <person name="Matsumoto T."/>
            <person name="Sasaki T."/>
            <person name="Itoh T."/>
        </authorList>
    </citation>
    <scope>NUCLEOTIDE SEQUENCE [LARGE SCALE GENOMIC DNA]</scope>
    <source>
        <strain evidence="3">cv. Nipponbare</strain>
    </source>
</reference>
<feature type="compositionally biased region" description="Basic and acidic residues" evidence="1">
    <location>
        <begin position="12"/>
        <end position="38"/>
    </location>
</feature>
<reference evidence="3" key="1">
    <citation type="journal article" date="2005" name="Nature">
        <title>The map-based sequence of the rice genome.</title>
        <authorList>
            <consortium name="International rice genome sequencing project (IRGSP)"/>
            <person name="Matsumoto T."/>
            <person name="Wu J."/>
            <person name="Kanamori H."/>
            <person name="Katayose Y."/>
            <person name="Fujisawa M."/>
            <person name="Namiki N."/>
            <person name="Mizuno H."/>
            <person name="Yamamoto K."/>
            <person name="Antonio B.A."/>
            <person name="Baba T."/>
            <person name="Sakata K."/>
            <person name="Nagamura Y."/>
            <person name="Aoki H."/>
            <person name="Arikawa K."/>
            <person name="Arita K."/>
            <person name="Bito T."/>
            <person name="Chiden Y."/>
            <person name="Fujitsuka N."/>
            <person name="Fukunaka R."/>
            <person name="Hamada M."/>
            <person name="Harada C."/>
            <person name="Hayashi A."/>
            <person name="Hijishita S."/>
            <person name="Honda M."/>
            <person name="Hosokawa S."/>
            <person name="Ichikawa Y."/>
            <person name="Idonuma A."/>
            <person name="Iijima M."/>
            <person name="Ikeda M."/>
            <person name="Ikeno M."/>
            <person name="Ito K."/>
            <person name="Ito S."/>
            <person name="Ito T."/>
            <person name="Ito Y."/>
            <person name="Ito Y."/>
            <person name="Iwabuchi A."/>
            <person name="Kamiya K."/>
            <person name="Karasawa W."/>
            <person name="Kurita K."/>
            <person name="Katagiri S."/>
            <person name="Kikuta A."/>
            <person name="Kobayashi H."/>
            <person name="Kobayashi N."/>
            <person name="Machita K."/>
            <person name="Maehara T."/>
            <person name="Masukawa M."/>
            <person name="Mizubayashi T."/>
            <person name="Mukai Y."/>
            <person name="Nagasaki H."/>
            <person name="Nagata Y."/>
            <person name="Naito S."/>
            <person name="Nakashima M."/>
            <person name="Nakama Y."/>
            <person name="Nakamichi Y."/>
            <person name="Nakamura M."/>
            <person name="Meguro A."/>
            <person name="Negishi M."/>
            <person name="Ohta I."/>
            <person name="Ohta T."/>
            <person name="Okamoto M."/>
            <person name="Ono N."/>
            <person name="Saji S."/>
            <person name="Sakaguchi M."/>
            <person name="Sakai K."/>
            <person name="Shibata M."/>
            <person name="Shimokawa T."/>
            <person name="Song J."/>
            <person name="Takazaki Y."/>
            <person name="Terasawa K."/>
            <person name="Tsugane M."/>
            <person name="Tsuji K."/>
            <person name="Ueda S."/>
            <person name="Waki K."/>
            <person name="Yamagata H."/>
            <person name="Yamamoto M."/>
            <person name="Yamamoto S."/>
            <person name="Yamane H."/>
            <person name="Yoshiki S."/>
            <person name="Yoshihara R."/>
            <person name="Yukawa K."/>
            <person name="Zhong H."/>
            <person name="Yano M."/>
            <person name="Yuan Q."/>
            <person name="Ouyang S."/>
            <person name="Liu J."/>
            <person name="Jones K.M."/>
            <person name="Gansberger K."/>
            <person name="Moffat K."/>
            <person name="Hill J."/>
            <person name="Bera J."/>
            <person name="Fadrosh D."/>
            <person name="Jin S."/>
            <person name="Johri S."/>
            <person name="Kim M."/>
            <person name="Overton L."/>
            <person name="Reardon M."/>
            <person name="Tsitrin T."/>
            <person name="Vuong H."/>
            <person name="Weaver B."/>
            <person name="Ciecko A."/>
            <person name="Tallon L."/>
            <person name="Jackson J."/>
            <person name="Pai G."/>
            <person name="Aken S.V."/>
            <person name="Utterback T."/>
            <person name="Reidmuller S."/>
            <person name="Feldblyum T."/>
            <person name="Hsiao J."/>
            <person name="Zismann V."/>
            <person name="Iobst S."/>
            <person name="de Vazeille A.R."/>
            <person name="Buell C.R."/>
            <person name="Ying K."/>
            <person name="Li Y."/>
            <person name="Lu T."/>
            <person name="Huang Y."/>
            <person name="Zhao Q."/>
            <person name="Feng Q."/>
            <person name="Zhang L."/>
            <person name="Zhu J."/>
            <person name="Weng Q."/>
            <person name="Mu J."/>
            <person name="Lu Y."/>
            <person name="Fan D."/>
            <person name="Liu Y."/>
            <person name="Guan J."/>
            <person name="Zhang Y."/>
            <person name="Yu S."/>
            <person name="Liu X."/>
            <person name="Zhang Y."/>
            <person name="Hong G."/>
            <person name="Han B."/>
            <person name="Choisne N."/>
            <person name="Demange N."/>
            <person name="Orjeda G."/>
            <person name="Samain S."/>
            <person name="Cattolico L."/>
            <person name="Pelletier E."/>
            <person name="Couloux A."/>
            <person name="Segurens B."/>
            <person name="Wincker P."/>
            <person name="D'Hont A."/>
            <person name="Scarpelli C."/>
            <person name="Weissenbach J."/>
            <person name="Salanoubat M."/>
            <person name="Quetier F."/>
            <person name="Yu Y."/>
            <person name="Kim H.R."/>
            <person name="Rambo T."/>
            <person name="Currie J."/>
            <person name="Collura K."/>
            <person name="Luo M."/>
            <person name="Yang T."/>
            <person name="Ammiraju J.S.S."/>
            <person name="Engler F."/>
            <person name="Soderlund C."/>
            <person name="Wing R.A."/>
            <person name="Palmer L.E."/>
            <person name="de la Bastide M."/>
            <person name="Spiegel L."/>
            <person name="Nascimento L."/>
            <person name="Zutavern T."/>
            <person name="O'Shaughnessy A."/>
            <person name="Dike S."/>
            <person name="Dedhia N."/>
            <person name="Preston R."/>
            <person name="Balija V."/>
            <person name="McCombie W.R."/>
            <person name="Chow T."/>
            <person name="Chen H."/>
            <person name="Chung M."/>
            <person name="Chen C."/>
            <person name="Shaw J."/>
            <person name="Wu H."/>
            <person name="Hsiao K."/>
            <person name="Chao Y."/>
            <person name="Chu M."/>
            <person name="Cheng C."/>
            <person name="Hour A."/>
            <person name="Lee P."/>
            <person name="Lin S."/>
            <person name="Lin Y."/>
            <person name="Liou J."/>
            <person name="Liu S."/>
            <person name="Hsing Y."/>
            <person name="Raghuvanshi S."/>
            <person name="Mohanty A."/>
            <person name="Bharti A.K."/>
            <person name="Gaur A."/>
            <person name="Gupta V."/>
            <person name="Kumar D."/>
            <person name="Ravi V."/>
            <person name="Vij S."/>
            <person name="Kapur A."/>
            <person name="Khurana P."/>
            <person name="Khurana P."/>
            <person name="Khurana J.P."/>
            <person name="Tyagi A.K."/>
            <person name="Gaikwad K."/>
            <person name="Singh A."/>
            <person name="Dalal V."/>
            <person name="Srivastava S."/>
            <person name="Dixit A."/>
            <person name="Pal A.K."/>
            <person name="Ghazi I.A."/>
            <person name="Yadav M."/>
            <person name="Pandit A."/>
            <person name="Bhargava A."/>
            <person name="Sureshbabu K."/>
            <person name="Batra K."/>
            <person name="Sharma T.R."/>
            <person name="Mohapatra T."/>
            <person name="Singh N.K."/>
            <person name="Messing J."/>
            <person name="Nelson A.B."/>
            <person name="Fuks G."/>
            <person name="Kavchok S."/>
            <person name="Keizer G."/>
            <person name="Linton E."/>
            <person name="Llaca V."/>
            <person name="Song R."/>
            <person name="Tanyolac B."/>
            <person name="Young S."/>
            <person name="Ho-Il K."/>
            <person name="Hahn J.H."/>
            <person name="Sangsakoo G."/>
            <person name="Vanavichit A."/>
            <person name="de Mattos Luiz.A.T."/>
            <person name="Zimmer P.D."/>
            <person name="Malone G."/>
            <person name="Dellagostin O."/>
            <person name="de Oliveira A.C."/>
            <person name="Bevan M."/>
            <person name="Bancroft I."/>
            <person name="Minx P."/>
            <person name="Cordum H."/>
            <person name="Wilson R."/>
            <person name="Cheng Z."/>
            <person name="Jin W."/>
            <person name="Jiang J."/>
            <person name="Leong S.A."/>
            <person name="Iwama H."/>
            <person name="Gojobori T."/>
            <person name="Itoh T."/>
            <person name="Niimura Y."/>
            <person name="Fujii Y."/>
            <person name="Habara T."/>
            <person name="Sakai H."/>
            <person name="Sato Y."/>
            <person name="Wilson G."/>
            <person name="Kumar K."/>
            <person name="McCouch S."/>
            <person name="Juretic N."/>
            <person name="Hoen D."/>
            <person name="Wright S."/>
            <person name="Bruskiewich R."/>
            <person name="Bureau T."/>
            <person name="Miyao A."/>
            <person name="Hirochika H."/>
            <person name="Nishikawa T."/>
            <person name="Kadowaki K."/>
            <person name="Sugiura M."/>
            <person name="Burr B."/>
            <person name="Sasaki T."/>
        </authorList>
    </citation>
    <scope>NUCLEOTIDE SEQUENCE [LARGE SCALE GENOMIC DNA]</scope>
    <source>
        <strain evidence="3">cv. Nipponbare</strain>
    </source>
</reference>
<organism evidence="2 3">
    <name type="scientific">Oryza sativa subsp. japonica</name>
    <name type="common">Rice</name>
    <dbReference type="NCBI Taxonomy" id="39947"/>
    <lineage>
        <taxon>Eukaryota</taxon>
        <taxon>Viridiplantae</taxon>
        <taxon>Streptophyta</taxon>
        <taxon>Embryophyta</taxon>
        <taxon>Tracheophyta</taxon>
        <taxon>Spermatophyta</taxon>
        <taxon>Magnoliopsida</taxon>
        <taxon>Liliopsida</taxon>
        <taxon>Poales</taxon>
        <taxon>Poaceae</taxon>
        <taxon>BOP clade</taxon>
        <taxon>Oryzoideae</taxon>
        <taxon>Oryzeae</taxon>
        <taxon>Oryzinae</taxon>
        <taxon>Oryza</taxon>
        <taxon>Oryza sativa</taxon>
    </lineage>
</organism>
<feature type="compositionally biased region" description="Basic and acidic residues" evidence="1">
    <location>
        <begin position="97"/>
        <end position="118"/>
    </location>
</feature>
<sequence>MTGDDSVCPPCRDLRSRDDRRLGGCGPRRDLRSRDTRRLSAPAAPYTTSDSARVRCAVTSTAATPASESMRTGCAATSVAATRSVPASPSPTPVVQRRGEVRRMRSDRGGERTEEIRFQDARRREDKVSVLLREDSIDRKKKKQKHGPHFL</sequence>
<dbReference type="PaxDb" id="39947-A0A0P0VY73"/>
<gene>
    <name evidence="2" type="ordered locus">Os03g0347250</name>
    <name evidence="2" type="ORF">OSNPB_030347250</name>
</gene>
<dbReference type="InParanoid" id="A0A0P0VY73"/>